<keyword evidence="1" id="KW-0863">Zinc-finger</keyword>
<feature type="coiled-coil region" evidence="2">
    <location>
        <begin position="165"/>
        <end position="204"/>
    </location>
</feature>
<keyword evidence="1" id="KW-0862">Zinc</keyword>
<dbReference type="SUPFAM" id="SSF63829">
    <property type="entry name" value="Calcium-dependent phosphotriesterase"/>
    <property type="match status" value="1"/>
</dbReference>
<evidence type="ECO:0000256" key="2">
    <source>
        <dbReference type="SAM" id="Coils"/>
    </source>
</evidence>
<evidence type="ECO:0000313" key="5">
    <source>
        <dbReference type="Proteomes" id="UP001164746"/>
    </source>
</evidence>
<dbReference type="CDD" id="cd19776">
    <property type="entry name" value="Bbox2_TRIM25_C-IV"/>
    <property type="match status" value="1"/>
</dbReference>
<evidence type="ECO:0000259" key="3">
    <source>
        <dbReference type="PROSITE" id="PS50119"/>
    </source>
</evidence>
<dbReference type="Proteomes" id="UP001164746">
    <property type="component" value="Chromosome 14"/>
</dbReference>
<keyword evidence="5" id="KW-1185">Reference proteome</keyword>
<dbReference type="InterPro" id="IPR047153">
    <property type="entry name" value="TRIM45/56/19-like"/>
</dbReference>
<dbReference type="Gene3D" id="2.130.10.10">
    <property type="entry name" value="YVTN repeat-like/Quinoprotein amine dehydrogenase"/>
    <property type="match status" value="1"/>
</dbReference>
<gene>
    <name evidence="4" type="ORF">MAR_011671</name>
</gene>
<dbReference type="PANTHER" id="PTHR25462:SF296">
    <property type="entry name" value="MEIOTIC P26, ISOFORM F"/>
    <property type="match status" value="1"/>
</dbReference>
<dbReference type="Gene3D" id="3.30.160.60">
    <property type="entry name" value="Classic Zinc Finger"/>
    <property type="match status" value="1"/>
</dbReference>
<sequence>MAFNVDSSLHKASDLIHEFTCSPCEEDGLYSEAQNFCVDCSKYYCYRCEPKHGGLFKRHSVLGRKDVTKWAAVPWTVVDDLERCEHHRGKKVELFCGDHQELCCQICVNILHRQCSLIHIPDVAKGIYDKPEVKRLPQQIANIQSQIKKQTGSRKNQQQCIRDSRTRILQEIRTLRSTIDNALNQLEQNTIKELDVMVATLEQQIKTNIKQFAQFSKDIKSLADYIAKGKMDDSLAYVGYSKCQKLIRETNAFVEDNKTKEKVNLEFVLNTGLNDVIAPLLSLRWFGEITDTSHVFTTEHVKRFNTAIASDREHNTISGICELLGGELVLVDNFNSCIKLLNQVYKVVDHCDVPTHPRDVCHIAGNELAVSVNSNIENRHEVRFFNVMNSKLQQTRKITFSHSVLKIAHHKGRMYIASGTALYSYDKASKDGGKLFEDKSDTLTVLKCAVSSDGSKIYVANYSKDQLLTLDSAGNKLATLSDPDMKSPRAIHVSPVGHVFVGSYGSNTVLQVDREGKRKLATLTTQFNGLVKPQSLCYCSRTSCLVVGQFDNNNVIVLKLK</sequence>
<dbReference type="PANTHER" id="PTHR25462">
    <property type="entry name" value="BONUS, ISOFORM C-RELATED"/>
    <property type="match status" value="1"/>
</dbReference>
<dbReference type="SUPFAM" id="SSF57845">
    <property type="entry name" value="B-box zinc-binding domain"/>
    <property type="match status" value="1"/>
</dbReference>
<dbReference type="PROSITE" id="PS50119">
    <property type="entry name" value="ZF_BBOX"/>
    <property type="match status" value="2"/>
</dbReference>
<proteinExistence type="predicted"/>
<organism evidence="4 5">
    <name type="scientific">Mya arenaria</name>
    <name type="common">Soft-shell clam</name>
    <dbReference type="NCBI Taxonomy" id="6604"/>
    <lineage>
        <taxon>Eukaryota</taxon>
        <taxon>Metazoa</taxon>
        <taxon>Spiralia</taxon>
        <taxon>Lophotrochozoa</taxon>
        <taxon>Mollusca</taxon>
        <taxon>Bivalvia</taxon>
        <taxon>Autobranchia</taxon>
        <taxon>Heteroconchia</taxon>
        <taxon>Euheterodonta</taxon>
        <taxon>Imparidentia</taxon>
        <taxon>Neoheterodontei</taxon>
        <taxon>Myida</taxon>
        <taxon>Myoidea</taxon>
        <taxon>Myidae</taxon>
        <taxon>Mya</taxon>
    </lineage>
</organism>
<keyword evidence="2" id="KW-0175">Coiled coil</keyword>
<feature type="domain" description="B box-type" evidence="3">
    <location>
        <begin position="24"/>
        <end position="64"/>
    </location>
</feature>
<protein>
    <recommendedName>
        <fullName evidence="3">B box-type domain-containing protein</fullName>
    </recommendedName>
</protein>
<dbReference type="InterPro" id="IPR015943">
    <property type="entry name" value="WD40/YVTN_repeat-like_dom_sf"/>
</dbReference>
<feature type="domain" description="B box-type" evidence="3">
    <location>
        <begin position="79"/>
        <end position="120"/>
    </location>
</feature>
<dbReference type="EMBL" id="CP111025">
    <property type="protein sequence ID" value="WAR25967.1"/>
    <property type="molecule type" value="Genomic_DNA"/>
</dbReference>
<dbReference type="CDD" id="cd19757">
    <property type="entry name" value="Bbox1"/>
    <property type="match status" value="1"/>
</dbReference>
<evidence type="ECO:0000256" key="1">
    <source>
        <dbReference type="PROSITE-ProRule" id="PRU00024"/>
    </source>
</evidence>
<evidence type="ECO:0000313" key="4">
    <source>
        <dbReference type="EMBL" id="WAR25967.1"/>
    </source>
</evidence>
<accession>A0ABY7FWG6</accession>
<keyword evidence="1" id="KW-0479">Metal-binding</keyword>
<dbReference type="InterPro" id="IPR000315">
    <property type="entry name" value="Znf_B-box"/>
</dbReference>
<reference evidence="4" key="1">
    <citation type="submission" date="2022-11" db="EMBL/GenBank/DDBJ databases">
        <title>Centuries of genome instability and evolution in soft-shell clam transmissible cancer (bioRxiv).</title>
        <authorList>
            <person name="Hart S.F.M."/>
            <person name="Yonemitsu M.A."/>
            <person name="Giersch R.M."/>
            <person name="Beal B.F."/>
            <person name="Arriagada G."/>
            <person name="Davis B.W."/>
            <person name="Ostrander E.A."/>
            <person name="Goff S.P."/>
            <person name="Metzger M.J."/>
        </authorList>
    </citation>
    <scope>NUCLEOTIDE SEQUENCE</scope>
    <source>
        <strain evidence="4">MELC-2E11</strain>
        <tissue evidence="4">Siphon/mantle</tissue>
    </source>
</reference>
<name>A0ABY7FWG6_MYAAR</name>